<feature type="compositionally biased region" description="Basic and acidic residues" evidence="1">
    <location>
        <begin position="98"/>
        <end position="113"/>
    </location>
</feature>
<gene>
    <name evidence="3" type="ORF">DBV15_04174</name>
</gene>
<feature type="compositionally biased region" description="Polar residues" evidence="1">
    <location>
        <begin position="566"/>
        <end position="587"/>
    </location>
</feature>
<keyword evidence="2" id="KW-0472">Membrane</keyword>
<feature type="compositionally biased region" description="Basic and acidic residues" evidence="1">
    <location>
        <begin position="341"/>
        <end position="352"/>
    </location>
</feature>
<feature type="transmembrane region" description="Helical" evidence="2">
    <location>
        <begin position="470"/>
        <end position="494"/>
    </location>
</feature>
<evidence type="ECO:0000256" key="1">
    <source>
        <dbReference type="SAM" id="MobiDB-lite"/>
    </source>
</evidence>
<keyword evidence="2" id="KW-0812">Transmembrane</keyword>
<dbReference type="Proteomes" id="UP000310200">
    <property type="component" value="Unassembled WGS sequence"/>
</dbReference>
<feature type="region of interest" description="Disordered" evidence="1">
    <location>
        <begin position="96"/>
        <end position="117"/>
    </location>
</feature>
<feature type="region of interest" description="Disordered" evidence="1">
    <location>
        <begin position="215"/>
        <end position="255"/>
    </location>
</feature>
<dbReference type="Pfam" id="PF12877">
    <property type="entry name" value="KIAA1549"/>
    <property type="match status" value="1"/>
</dbReference>
<evidence type="ECO:0000256" key="2">
    <source>
        <dbReference type="SAM" id="Phobius"/>
    </source>
</evidence>
<feature type="compositionally biased region" description="Polar residues" evidence="1">
    <location>
        <begin position="361"/>
        <end position="381"/>
    </location>
</feature>
<dbReference type="InterPro" id="IPR024606">
    <property type="entry name" value="KIAA1549"/>
</dbReference>
<organism evidence="3 4">
    <name type="scientific">Temnothorax longispinosus</name>
    <dbReference type="NCBI Taxonomy" id="300112"/>
    <lineage>
        <taxon>Eukaryota</taxon>
        <taxon>Metazoa</taxon>
        <taxon>Ecdysozoa</taxon>
        <taxon>Arthropoda</taxon>
        <taxon>Hexapoda</taxon>
        <taxon>Insecta</taxon>
        <taxon>Pterygota</taxon>
        <taxon>Neoptera</taxon>
        <taxon>Endopterygota</taxon>
        <taxon>Hymenoptera</taxon>
        <taxon>Apocrita</taxon>
        <taxon>Aculeata</taxon>
        <taxon>Formicoidea</taxon>
        <taxon>Formicidae</taxon>
        <taxon>Myrmicinae</taxon>
        <taxon>Temnothorax</taxon>
    </lineage>
</organism>
<dbReference type="EMBL" id="QBLH01002734">
    <property type="protein sequence ID" value="TGZ47278.1"/>
    <property type="molecule type" value="Genomic_DNA"/>
</dbReference>
<feature type="region of interest" description="Disordered" evidence="1">
    <location>
        <begin position="829"/>
        <end position="894"/>
    </location>
</feature>
<keyword evidence="2" id="KW-1133">Transmembrane helix</keyword>
<dbReference type="STRING" id="300112.A0A4S2KHW8"/>
<comment type="caution">
    <text evidence="3">The sequence shown here is derived from an EMBL/GenBank/DDBJ whole genome shotgun (WGS) entry which is preliminary data.</text>
</comment>
<proteinExistence type="predicted"/>
<sequence>MLLCSILRGALSASFGTVVQITIFLLQNSNISRVLASMPPGAEDEVILIEHLPGRRVHLQDFFWTGLEDAPQWVDPNQGLTYYETRTIVHTVTVYTPTDEKGPQDPISPHRPDSYNPECVTCIEPTPRLDDDEDQSIGVLIGDDPGPRYWLLTVLRPGEAVPPKVELRLARLYRAAFSRQQQRHLGLLSTDPRSRRDALLRGLINRKNIQERLGTSSQVRAPREEIPANTTEAQPSELTVGTIGNSSTRAGTEASVPSLQLVDNKYFSNVSQVKSMRMIEIPRPKKMLLPTFDIDAATDNNEKTAKDDFALKKIIKTLKGETKSLSIQNDESITVDPTHLGPDRIDDSDKQSPPELVPKLNTDSISGSRSNDNKNASANIRSRSRFADGSIPGVVKVRMQNTTVIEGGATRLIYSVHLDDKPVPAETAARDMALLSPQEVALELGAPVIIQSEPYLKESRPLALSRRRDAWLLIGAAGAGVVLLILVLTGLILVAKRKRAHSAVVAPPNKSILKKEREYAATTSGLDNAAFSTSETEVKQNITPTPLSKLLLFGSHIIVSNAAHPCSQTDGTSQRQTPRTLSRTPITPDTPDSLELGIHEVSSDDDEEPRKTRGSAPWGTQEHAVKKARASHGRMARANAMDRAGSPDSLTDHVETLESLENGYVKHKEESTASPRSYLSMPSCKQFPSMRSVEPLSRVLEPVMVKHLDIDSPELVRHDRDDNIDDTFLARTSSASKDPGAVGPIVWNLSKQIFSTEGNGTSETDIDGVYRLPPGPVGRARRRLHELLEDSFSLFGSRDVKIKEPQRPPQPPISVACTTDTLAILSETRGKSAHVSPVATPTMEMKTRPRTSLPRRGLDEDIPETGQTESIHSRGAWGSRPLSAGPFHRPNLPEVDTRRILADSRLPPEDPAVPLIASIKKELEKFSPQ</sequence>
<evidence type="ECO:0000313" key="3">
    <source>
        <dbReference type="EMBL" id="TGZ47278.1"/>
    </source>
</evidence>
<feature type="region of interest" description="Disordered" evidence="1">
    <location>
        <begin position="564"/>
        <end position="625"/>
    </location>
</feature>
<keyword evidence="4" id="KW-1185">Reference proteome</keyword>
<feature type="region of interest" description="Disordered" evidence="1">
    <location>
        <begin position="329"/>
        <end position="383"/>
    </location>
</feature>
<dbReference type="AlphaFoldDB" id="A0A4S2KHW8"/>
<reference evidence="3 4" key="1">
    <citation type="journal article" date="2019" name="Philos. Trans. R. Soc. Lond., B, Biol. Sci.">
        <title>Ant behaviour and brain gene expression of defending hosts depend on the ecological success of the intruding social parasite.</title>
        <authorList>
            <person name="Kaur R."/>
            <person name="Stoldt M."/>
            <person name="Jongepier E."/>
            <person name="Feldmeyer B."/>
            <person name="Menzel F."/>
            <person name="Bornberg-Bauer E."/>
            <person name="Foitzik S."/>
        </authorList>
    </citation>
    <scope>NUCLEOTIDE SEQUENCE [LARGE SCALE GENOMIC DNA]</scope>
    <source>
        <tissue evidence="3">Whole body</tissue>
    </source>
</reference>
<evidence type="ECO:0000313" key="4">
    <source>
        <dbReference type="Proteomes" id="UP000310200"/>
    </source>
</evidence>
<name>A0A4S2KHW8_9HYME</name>
<feature type="compositionally biased region" description="Polar residues" evidence="1">
    <location>
        <begin position="228"/>
        <end position="255"/>
    </location>
</feature>
<protein>
    <submittedName>
        <fullName evidence="3">Uncharacterized protein</fullName>
    </submittedName>
</protein>
<accession>A0A4S2KHW8</accession>